<organism evidence="2 3">
    <name type="scientific">Ataeniobius toweri</name>
    <dbReference type="NCBI Taxonomy" id="208326"/>
    <lineage>
        <taxon>Eukaryota</taxon>
        <taxon>Metazoa</taxon>
        <taxon>Chordata</taxon>
        <taxon>Craniata</taxon>
        <taxon>Vertebrata</taxon>
        <taxon>Euteleostomi</taxon>
        <taxon>Actinopterygii</taxon>
        <taxon>Neopterygii</taxon>
        <taxon>Teleostei</taxon>
        <taxon>Neoteleostei</taxon>
        <taxon>Acanthomorphata</taxon>
        <taxon>Ovalentaria</taxon>
        <taxon>Atherinomorphae</taxon>
        <taxon>Cyprinodontiformes</taxon>
        <taxon>Goodeidae</taxon>
        <taxon>Ataeniobius</taxon>
    </lineage>
</organism>
<dbReference type="PANTHER" id="PTHR16484:SF4">
    <property type="entry name" value="PARTITIONING DEFECTIVE 3 HOMOLOG B"/>
    <property type="match status" value="1"/>
</dbReference>
<comment type="caution">
    <text evidence="2">The sequence shown here is derived from an EMBL/GenBank/DDBJ whole genome shotgun (WGS) entry which is preliminary data.</text>
</comment>
<protein>
    <recommendedName>
        <fullName evidence="4">PDZ domain-containing protein</fullName>
    </recommendedName>
</protein>
<dbReference type="InterPro" id="IPR052213">
    <property type="entry name" value="PAR3"/>
</dbReference>
<gene>
    <name evidence="2" type="ORF">ATANTOWER_022002</name>
</gene>
<accession>A0ABU7B9N6</accession>
<feature type="region of interest" description="Disordered" evidence="1">
    <location>
        <begin position="1"/>
        <end position="30"/>
    </location>
</feature>
<evidence type="ECO:0000313" key="3">
    <source>
        <dbReference type="Proteomes" id="UP001345963"/>
    </source>
</evidence>
<dbReference type="SUPFAM" id="SSF50156">
    <property type="entry name" value="PDZ domain-like"/>
    <property type="match status" value="1"/>
</dbReference>
<reference evidence="2 3" key="1">
    <citation type="submission" date="2021-07" db="EMBL/GenBank/DDBJ databases">
        <authorList>
            <person name="Palmer J.M."/>
        </authorList>
    </citation>
    <scope>NUCLEOTIDE SEQUENCE [LARGE SCALE GENOMIC DNA]</scope>
    <source>
        <strain evidence="2 3">AT_MEX2019</strain>
        <tissue evidence="2">Muscle</tissue>
    </source>
</reference>
<sequence length="125" mass="13645">TPLLVRSSSDSALNPQTTETKPSYNEDGTVMVASPDVEGSTGMERAQGKHTFSGSLTRMVEIQGEDSPLGIHVVPYCSSLSGRSLGLYIRGVEDESRSRKEGLFQEDECIVKINKTDLMDKTFSQ</sequence>
<evidence type="ECO:0000256" key="1">
    <source>
        <dbReference type="SAM" id="MobiDB-lite"/>
    </source>
</evidence>
<evidence type="ECO:0008006" key="4">
    <source>
        <dbReference type="Google" id="ProtNLM"/>
    </source>
</evidence>
<dbReference type="InterPro" id="IPR036034">
    <property type="entry name" value="PDZ_sf"/>
</dbReference>
<dbReference type="Gene3D" id="2.30.42.10">
    <property type="match status" value="1"/>
</dbReference>
<dbReference type="Proteomes" id="UP001345963">
    <property type="component" value="Unassembled WGS sequence"/>
</dbReference>
<feature type="compositionally biased region" description="Polar residues" evidence="1">
    <location>
        <begin position="1"/>
        <end position="23"/>
    </location>
</feature>
<evidence type="ECO:0000313" key="2">
    <source>
        <dbReference type="EMBL" id="MED6247296.1"/>
    </source>
</evidence>
<feature type="non-terminal residue" evidence="2">
    <location>
        <position position="1"/>
    </location>
</feature>
<name>A0ABU7B9N6_9TELE</name>
<dbReference type="PANTHER" id="PTHR16484">
    <property type="entry name" value="PARTITIONING DEFECTIVE 3 RELATED"/>
    <property type="match status" value="1"/>
</dbReference>
<keyword evidence="3" id="KW-1185">Reference proteome</keyword>
<proteinExistence type="predicted"/>
<dbReference type="EMBL" id="JAHUTI010049221">
    <property type="protein sequence ID" value="MED6247296.1"/>
    <property type="molecule type" value="Genomic_DNA"/>
</dbReference>